<sequence length="66" mass="7616">MLRPVWPSLDFWFYLGIISSPSWVFSFLAMDFVKKKTGLIAVLLIFTLLVSGFISNFVLSKLYFGF</sequence>
<dbReference type="EMBL" id="CM046388">
    <property type="protein sequence ID" value="KAI8573628.1"/>
    <property type="molecule type" value="Genomic_DNA"/>
</dbReference>
<accession>A0ACC0Q9G2</accession>
<comment type="caution">
    <text evidence="1">The sequence shown here is derived from an EMBL/GenBank/DDBJ whole genome shotgun (WGS) entry which is preliminary data.</text>
</comment>
<proteinExistence type="predicted"/>
<protein>
    <submittedName>
        <fullName evidence="1">Uncharacterized protein</fullName>
    </submittedName>
</protein>
<gene>
    <name evidence="1" type="ORF">RHMOL_Rhmol01G0291700</name>
</gene>
<evidence type="ECO:0000313" key="1">
    <source>
        <dbReference type="EMBL" id="KAI8573628.1"/>
    </source>
</evidence>
<reference evidence="1" key="1">
    <citation type="submission" date="2022-02" db="EMBL/GenBank/DDBJ databases">
        <title>Plant Genome Project.</title>
        <authorList>
            <person name="Zhang R.-G."/>
        </authorList>
    </citation>
    <scope>NUCLEOTIDE SEQUENCE</scope>
    <source>
        <strain evidence="1">AT1</strain>
    </source>
</reference>
<name>A0ACC0Q9G2_RHOML</name>
<organism evidence="1 2">
    <name type="scientific">Rhododendron molle</name>
    <name type="common">Chinese azalea</name>
    <name type="synonym">Azalea mollis</name>
    <dbReference type="NCBI Taxonomy" id="49168"/>
    <lineage>
        <taxon>Eukaryota</taxon>
        <taxon>Viridiplantae</taxon>
        <taxon>Streptophyta</taxon>
        <taxon>Embryophyta</taxon>
        <taxon>Tracheophyta</taxon>
        <taxon>Spermatophyta</taxon>
        <taxon>Magnoliopsida</taxon>
        <taxon>eudicotyledons</taxon>
        <taxon>Gunneridae</taxon>
        <taxon>Pentapetalae</taxon>
        <taxon>asterids</taxon>
        <taxon>Ericales</taxon>
        <taxon>Ericaceae</taxon>
        <taxon>Ericoideae</taxon>
        <taxon>Rhodoreae</taxon>
        <taxon>Rhododendron</taxon>
    </lineage>
</organism>
<keyword evidence="2" id="KW-1185">Reference proteome</keyword>
<dbReference type="Proteomes" id="UP001062846">
    <property type="component" value="Chromosome 1"/>
</dbReference>
<evidence type="ECO:0000313" key="2">
    <source>
        <dbReference type="Proteomes" id="UP001062846"/>
    </source>
</evidence>